<comment type="caution">
    <text evidence="1">The sequence shown here is derived from an EMBL/GenBank/DDBJ whole genome shotgun (WGS) entry which is preliminary data.</text>
</comment>
<evidence type="ECO:0000313" key="2">
    <source>
        <dbReference type="Proteomes" id="UP000814140"/>
    </source>
</evidence>
<organism evidence="1 2">
    <name type="scientific">Artomyces pyxidatus</name>
    <dbReference type="NCBI Taxonomy" id="48021"/>
    <lineage>
        <taxon>Eukaryota</taxon>
        <taxon>Fungi</taxon>
        <taxon>Dikarya</taxon>
        <taxon>Basidiomycota</taxon>
        <taxon>Agaricomycotina</taxon>
        <taxon>Agaricomycetes</taxon>
        <taxon>Russulales</taxon>
        <taxon>Auriscalpiaceae</taxon>
        <taxon>Artomyces</taxon>
    </lineage>
</organism>
<proteinExistence type="predicted"/>
<dbReference type="EMBL" id="MU277217">
    <property type="protein sequence ID" value="KAI0060768.1"/>
    <property type="molecule type" value="Genomic_DNA"/>
</dbReference>
<protein>
    <submittedName>
        <fullName evidence="1">Uncharacterized protein</fullName>
    </submittedName>
</protein>
<name>A0ACB8SWY7_9AGAM</name>
<gene>
    <name evidence="1" type="ORF">BV25DRAFT_931005</name>
</gene>
<reference evidence="1" key="2">
    <citation type="journal article" date="2022" name="New Phytol.">
        <title>Evolutionary transition to the ectomycorrhizal habit in the genomes of a hyperdiverse lineage of mushroom-forming fungi.</title>
        <authorList>
            <person name="Looney B."/>
            <person name="Miyauchi S."/>
            <person name="Morin E."/>
            <person name="Drula E."/>
            <person name="Courty P.E."/>
            <person name="Kohler A."/>
            <person name="Kuo A."/>
            <person name="LaButti K."/>
            <person name="Pangilinan J."/>
            <person name="Lipzen A."/>
            <person name="Riley R."/>
            <person name="Andreopoulos W."/>
            <person name="He G."/>
            <person name="Johnson J."/>
            <person name="Nolan M."/>
            <person name="Tritt A."/>
            <person name="Barry K.W."/>
            <person name="Grigoriev I.V."/>
            <person name="Nagy L.G."/>
            <person name="Hibbett D."/>
            <person name="Henrissat B."/>
            <person name="Matheny P.B."/>
            <person name="Labbe J."/>
            <person name="Martin F.M."/>
        </authorList>
    </citation>
    <scope>NUCLEOTIDE SEQUENCE</scope>
    <source>
        <strain evidence="1">HHB10654</strain>
    </source>
</reference>
<sequence length="157" mass="17229">MGAQQHADFTLSPVIQRCTLNGSLSIYAGLTASQEGLLVWSPLRDRAPKNSAASGVVALATEITRPSRHRLAQAFFCCAIQSLCGSRDIEDAAVSRRQNKPHSQSEILSQWAWIPLSSAKDCHWSMSPRSRDDTKYHTSVSSDLSGRWLAPILHTPT</sequence>
<accession>A0ACB8SWY7</accession>
<evidence type="ECO:0000313" key="1">
    <source>
        <dbReference type="EMBL" id="KAI0060768.1"/>
    </source>
</evidence>
<reference evidence="1" key="1">
    <citation type="submission" date="2021-03" db="EMBL/GenBank/DDBJ databases">
        <authorList>
            <consortium name="DOE Joint Genome Institute"/>
            <person name="Ahrendt S."/>
            <person name="Looney B.P."/>
            <person name="Miyauchi S."/>
            <person name="Morin E."/>
            <person name="Drula E."/>
            <person name="Courty P.E."/>
            <person name="Chicoki N."/>
            <person name="Fauchery L."/>
            <person name="Kohler A."/>
            <person name="Kuo A."/>
            <person name="Labutti K."/>
            <person name="Pangilinan J."/>
            <person name="Lipzen A."/>
            <person name="Riley R."/>
            <person name="Andreopoulos W."/>
            <person name="He G."/>
            <person name="Johnson J."/>
            <person name="Barry K.W."/>
            <person name="Grigoriev I.V."/>
            <person name="Nagy L."/>
            <person name="Hibbett D."/>
            <person name="Henrissat B."/>
            <person name="Matheny P.B."/>
            <person name="Labbe J."/>
            <person name="Martin F."/>
        </authorList>
    </citation>
    <scope>NUCLEOTIDE SEQUENCE</scope>
    <source>
        <strain evidence="1">HHB10654</strain>
    </source>
</reference>
<dbReference type="Proteomes" id="UP000814140">
    <property type="component" value="Unassembled WGS sequence"/>
</dbReference>
<keyword evidence="2" id="KW-1185">Reference proteome</keyword>